<protein>
    <recommendedName>
        <fullName evidence="4">HTH domain protein</fullName>
    </recommendedName>
</protein>
<name>A0ABD5M9C3_9EURY</name>
<reference evidence="2 3" key="1">
    <citation type="submission" date="2024-08" db="EMBL/GenBank/DDBJ databases">
        <title>Halobellus sp. MBLA0158 whole genome sequence.</title>
        <authorList>
            <person name="Hwang C.Y."/>
            <person name="Cho E.-S."/>
            <person name="Seo M.-J."/>
        </authorList>
    </citation>
    <scope>NUCLEOTIDE SEQUENCE [LARGE SCALE GENOMIC DNA]</scope>
    <source>
        <strain evidence="2 3">MBLA0158</strain>
    </source>
</reference>
<dbReference type="AlphaFoldDB" id="A0ABD5M9C3"/>
<organism evidence="2 3">
    <name type="scientific">Halobellus rubicundus</name>
    <dbReference type="NCBI Taxonomy" id="2996466"/>
    <lineage>
        <taxon>Archaea</taxon>
        <taxon>Methanobacteriati</taxon>
        <taxon>Methanobacteriota</taxon>
        <taxon>Stenosarchaea group</taxon>
        <taxon>Halobacteria</taxon>
        <taxon>Halobacteriales</taxon>
        <taxon>Haloferacaceae</taxon>
        <taxon>Halobellus</taxon>
    </lineage>
</organism>
<evidence type="ECO:0000256" key="1">
    <source>
        <dbReference type="SAM" id="MobiDB-lite"/>
    </source>
</evidence>
<dbReference type="EMBL" id="JBGNYA010000001">
    <property type="protein sequence ID" value="MFA1610487.1"/>
    <property type="molecule type" value="Genomic_DNA"/>
</dbReference>
<feature type="region of interest" description="Disordered" evidence="1">
    <location>
        <begin position="124"/>
        <end position="179"/>
    </location>
</feature>
<evidence type="ECO:0000313" key="2">
    <source>
        <dbReference type="EMBL" id="MFA1610487.1"/>
    </source>
</evidence>
<sequence length="179" mass="19117">MQTVRDASGDRYLLVKRSAESSRVRDPNTGEERYLPNAELSFEDGEAPLSVAAAAVSEPVRRVVSAAHDDRSLGLLVELADRGPLPVVELLGGYDLCESDLHGLLSEFRAAGLVAETTVHGERGYDATETTRRAVASLRGGSEDDERTGSDEDSAVNGDGRENADGDESGNRNGNENEN</sequence>
<comment type="caution">
    <text evidence="2">The sequence shown here is derived from an EMBL/GenBank/DDBJ whole genome shotgun (WGS) entry which is preliminary data.</text>
</comment>
<gene>
    <name evidence="2" type="ORF">OS889_05650</name>
</gene>
<dbReference type="Proteomes" id="UP001570511">
    <property type="component" value="Unassembled WGS sequence"/>
</dbReference>
<dbReference type="InterPro" id="IPR055770">
    <property type="entry name" value="DUF7346"/>
</dbReference>
<proteinExistence type="predicted"/>
<dbReference type="RefSeq" id="WP_372388067.1">
    <property type="nucleotide sequence ID" value="NZ_JBGNYA010000001.1"/>
</dbReference>
<feature type="compositionally biased region" description="Acidic residues" evidence="1">
    <location>
        <begin position="143"/>
        <end position="154"/>
    </location>
</feature>
<evidence type="ECO:0000313" key="3">
    <source>
        <dbReference type="Proteomes" id="UP001570511"/>
    </source>
</evidence>
<accession>A0ABD5M9C3</accession>
<dbReference type="Pfam" id="PF24037">
    <property type="entry name" value="DUF7346"/>
    <property type="match status" value="1"/>
</dbReference>
<evidence type="ECO:0008006" key="4">
    <source>
        <dbReference type="Google" id="ProtNLM"/>
    </source>
</evidence>
<keyword evidence="3" id="KW-1185">Reference proteome</keyword>